<dbReference type="Proteomes" id="UP000005220">
    <property type="component" value="Chromosome 6"/>
</dbReference>
<evidence type="ECO:0000256" key="4">
    <source>
        <dbReference type="ARBA" id="ARBA00023136"/>
    </source>
</evidence>
<evidence type="ECO:0000313" key="8">
    <source>
        <dbReference type="EMBL" id="CCF58631.1"/>
    </source>
</evidence>
<sequence length="311" mass="33504">MNQQGPPQVYEKKRRSSAISYIPNSILRFLQFASTSIVLGLIAFALHSYHNHGSRRANFALAVGAIGVFYCLAVFFLTLIAPQLVLGGIFLIAEIIMTLLFLCGFIVAAKVFGQHSCGTHVVSSYNPAYGSFADFQSTGGQYDPFKGTYTTKSYTNACRSSKASIAFLGLAFVLSAICCILIGIRVLMPIIRDYGSSGIWKSGTSIGAKLQRATGLDLSTRPGRTYGTGYRQDVETAGMPPEEPGVSGMTTQNHRVVDQHTLSTGESTTNTYNQEKYNEPQGVPNRRVESGNTAVNTGINTARGPNTAVVD</sequence>
<dbReference type="FunCoup" id="H2AW81">
    <property type="interactions" value="28"/>
</dbReference>
<organism evidence="8 9">
    <name type="scientific">Kazachstania africana (strain ATCC 22294 / BCRC 22015 / CBS 2517 / CECT 1963 / NBRC 1671 / NRRL Y-8276)</name>
    <name type="common">Yeast</name>
    <name type="synonym">Kluyveromyces africanus</name>
    <dbReference type="NCBI Taxonomy" id="1071382"/>
    <lineage>
        <taxon>Eukaryota</taxon>
        <taxon>Fungi</taxon>
        <taxon>Dikarya</taxon>
        <taxon>Ascomycota</taxon>
        <taxon>Saccharomycotina</taxon>
        <taxon>Saccharomycetes</taxon>
        <taxon>Saccharomycetales</taxon>
        <taxon>Saccharomycetaceae</taxon>
        <taxon>Kazachstania</taxon>
    </lineage>
</organism>
<feature type="domain" description="MARVEL" evidence="7">
    <location>
        <begin position="23"/>
        <end position="181"/>
    </location>
</feature>
<evidence type="ECO:0000256" key="6">
    <source>
        <dbReference type="SAM" id="Phobius"/>
    </source>
</evidence>
<keyword evidence="2 6" id="KW-0812">Transmembrane</keyword>
<dbReference type="KEGG" id="kaf:KAFR_0F00340"/>
<dbReference type="Pfam" id="PF01284">
    <property type="entry name" value="MARVEL"/>
    <property type="match status" value="1"/>
</dbReference>
<keyword evidence="9" id="KW-1185">Reference proteome</keyword>
<feature type="transmembrane region" description="Helical" evidence="6">
    <location>
        <begin position="26"/>
        <end position="47"/>
    </location>
</feature>
<feature type="transmembrane region" description="Helical" evidence="6">
    <location>
        <begin position="59"/>
        <end position="80"/>
    </location>
</feature>
<dbReference type="PANTHER" id="PTHR37451:SF1">
    <property type="entry name" value="MARVEL DOMAIN-CONTAINING PROTEIN"/>
    <property type="match status" value="1"/>
</dbReference>
<dbReference type="OrthoDB" id="4065952at2759"/>
<protein>
    <recommendedName>
        <fullName evidence="7">MARVEL domain-containing protein</fullName>
    </recommendedName>
</protein>
<evidence type="ECO:0000256" key="3">
    <source>
        <dbReference type="ARBA" id="ARBA00022989"/>
    </source>
</evidence>
<dbReference type="GO" id="GO:0016020">
    <property type="term" value="C:membrane"/>
    <property type="evidence" value="ECO:0007669"/>
    <property type="project" value="UniProtKB-SubCell"/>
</dbReference>
<evidence type="ECO:0000313" key="9">
    <source>
        <dbReference type="Proteomes" id="UP000005220"/>
    </source>
</evidence>
<dbReference type="STRING" id="1071382.H2AW81"/>
<dbReference type="eggNOG" id="ENOG502RZI4">
    <property type="taxonomic scope" value="Eukaryota"/>
</dbReference>
<dbReference type="PANTHER" id="PTHR37451">
    <property type="entry name" value="MARVEL DOMAIN"/>
    <property type="match status" value="1"/>
</dbReference>
<dbReference type="RefSeq" id="XP_003957766.1">
    <property type="nucleotide sequence ID" value="XM_003957717.1"/>
</dbReference>
<dbReference type="GeneID" id="13884099"/>
<accession>H2AW81</accession>
<dbReference type="HOGENOM" id="CLU_061420_1_1_1"/>
<proteinExistence type="predicted"/>
<comment type="subcellular location">
    <subcellularLocation>
        <location evidence="1">Membrane</location>
        <topology evidence="1">Multi-pass membrane protein</topology>
    </subcellularLocation>
</comment>
<feature type="region of interest" description="Disordered" evidence="5">
    <location>
        <begin position="263"/>
        <end position="311"/>
    </location>
</feature>
<reference evidence="8 9" key="1">
    <citation type="journal article" date="2011" name="Proc. Natl. Acad. Sci. U.S.A.">
        <title>Evolutionary erosion of yeast sex chromosomes by mating-type switching accidents.</title>
        <authorList>
            <person name="Gordon J.L."/>
            <person name="Armisen D."/>
            <person name="Proux-Wera E."/>
            <person name="Oheigeartaigh S.S."/>
            <person name="Byrne K.P."/>
            <person name="Wolfe K.H."/>
        </authorList>
    </citation>
    <scope>NUCLEOTIDE SEQUENCE [LARGE SCALE GENOMIC DNA]</scope>
    <source>
        <strain evidence="9">ATCC 22294 / BCRC 22015 / CBS 2517 / CECT 1963 / NBRC 1671 / NRRL Y-8276</strain>
    </source>
</reference>
<keyword evidence="4 6" id="KW-0472">Membrane</keyword>
<name>H2AW81_KAZAF</name>
<evidence type="ECO:0000256" key="1">
    <source>
        <dbReference type="ARBA" id="ARBA00004141"/>
    </source>
</evidence>
<feature type="compositionally biased region" description="Polar residues" evidence="5">
    <location>
        <begin position="263"/>
        <end position="275"/>
    </location>
</feature>
<feature type="compositionally biased region" description="Polar residues" evidence="5">
    <location>
        <begin position="290"/>
        <end position="304"/>
    </location>
</feature>
<dbReference type="EMBL" id="HE650826">
    <property type="protein sequence ID" value="CCF58631.1"/>
    <property type="molecule type" value="Genomic_DNA"/>
</dbReference>
<feature type="region of interest" description="Disordered" evidence="5">
    <location>
        <begin position="221"/>
        <end position="250"/>
    </location>
</feature>
<dbReference type="AlphaFoldDB" id="H2AW81"/>
<feature type="transmembrane region" description="Helical" evidence="6">
    <location>
        <begin position="165"/>
        <end position="188"/>
    </location>
</feature>
<dbReference type="InterPro" id="IPR008253">
    <property type="entry name" value="Marvel"/>
</dbReference>
<dbReference type="InParanoid" id="H2AW81"/>
<keyword evidence="3 6" id="KW-1133">Transmembrane helix</keyword>
<evidence type="ECO:0000256" key="2">
    <source>
        <dbReference type="ARBA" id="ARBA00022692"/>
    </source>
</evidence>
<gene>
    <name evidence="8" type="primary">KAFR0F00340</name>
    <name evidence="8" type="ORF">KAFR_0F00340</name>
</gene>
<evidence type="ECO:0000259" key="7">
    <source>
        <dbReference type="Pfam" id="PF01284"/>
    </source>
</evidence>
<feature type="transmembrane region" description="Helical" evidence="6">
    <location>
        <begin position="86"/>
        <end position="108"/>
    </location>
</feature>
<evidence type="ECO:0000256" key="5">
    <source>
        <dbReference type="SAM" id="MobiDB-lite"/>
    </source>
</evidence>